<name>Q50151_MYCLR</name>
<evidence type="ECO:0000313" key="1">
    <source>
        <dbReference type="EMBL" id="AAA63125.1"/>
    </source>
</evidence>
<proteinExistence type="predicted"/>
<accession>Q50151</accession>
<dbReference type="EMBL" id="U15187">
    <property type="protein sequence ID" value="AAA63125.1"/>
    <property type="molecule type" value="Genomic_DNA"/>
</dbReference>
<dbReference type="AlphaFoldDB" id="Q50151"/>
<organism evidence="1">
    <name type="scientific">Mycobacterium leprae</name>
    <dbReference type="NCBI Taxonomy" id="1769"/>
    <lineage>
        <taxon>Bacteria</taxon>
        <taxon>Bacillati</taxon>
        <taxon>Actinomycetota</taxon>
        <taxon>Actinomycetes</taxon>
        <taxon>Mycobacteriales</taxon>
        <taxon>Mycobacteriaceae</taxon>
        <taxon>Mycobacterium</taxon>
    </lineage>
</organism>
<protein>
    <submittedName>
        <fullName evidence="1">U296k</fullName>
    </submittedName>
</protein>
<reference evidence="1" key="2">
    <citation type="submission" date="1995-04" db="EMBL/GenBank/DDBJ databases">
        <authorList>
            <person name="Smith D.R."/>
        </authorList>
    </citation>
    <scope>NUCLEOTIDE SEQUENCE</scope>
</reference>
<reference evidence="1" key="1">
    <citation type="submission" date="1994-09" db="EMBL/GenBank/DDBJ databases">
        <authorList>
            <person name="Robison K."/>
        </authorList>
    </citation>
    <scope>NUCLEOTIDE SEQUENCE</scope>
</reference>
<dbReference type="RefSeq" id="WP_156511940.1">
    <property type="nucleotide sequence ID" value="NZ_CP029543.1"/>
</dbReference>
<sequence>MNAVQVSVDEVGAANVQFLIAVTHDVIEVVGGSLAGLSTDLTNRLP</sequence>